<evidence type="ECO:0000313" key="2">
    <source>
        <dbReference type="Proteomes" id="UP000824013"/>
    </source>
</evidence>
<accession>A0A9D1ZRY3</accession>
<reference evidence="1" key="2">
    <citation type="submission" date="2021-04" db="EMBL/GenBank/DDBJ databases">
        <authorList>
            <person name="Gilroy R."/>
        </authorList>
    </citation>
    <scope>NUCLEOTIDE SEQUENCE</scope>
    <source>
        <strain evidence="1">3204</strain>
    </source>
</reference>
<sequence>EQYWNENNHLEHNIAFIPMGGNTSVEDFVNLEFIKQINPKKIFTILDGDSSSMNLELDAENILLKKETIEFYLPCEIIKNSLTNNLRRDFIESFEETWEDSPKKLHSKMKSKLKKEHVYRTLNINDLLPDDWEEIKGIFLKLNEDMKV</sequence>
<reference evidence="1" key="1">
    <citation type="journal article" date="2021" name="PeerJ">
        <title>Extensive microbial diversity within the chicken gut microbiome revealed by metagenomics and culture.</title>
        <authorList>
            <person name="Gilroy R."/>
            <person name="Ravi A."/>
            <person name="Getino M."/>
            <person name="Pursley I."/>
            <person name="Horton D.L."/>
            <person name="Alikhan N.F."/>
            <person name="Baker D."/>
            <person name="Gharbi K."/>
            <person name="Hall N."/>
            <person name="Watson M."/>
            <person name="Adriaenssens E.M."/>
            <person name="Foster-Nyarko E."/>
            <person name="Jarju S."/>
            <person name="Secka A."/>
            <person name="Antonio M."/>
            <person name="Oren A."/>
            <person name="Chaudhuri R.R."/>
            <person name="La Ragione R."/>
            <person name="Hildebrand F."/>
            <person name="Pallen M.J."/>
        </authorList>
    </citation>
    <scope>NUCLEOTIDE SEQUENCE</scope>
    <source>
        <strain evidence="1">3204</strain>
    </source>
</reference>
<dbReference type="Proteomes" id="UP000824013">
    <property type="component" value="Unassembled WGS sequence"/>
</dbReference>
<feature type="non-terminal residue" evidence="1">
    <location>
        <position position="1"/>
    </location>
</feature>
<protein>
    <submittedName>
        <fullName evidence="1">Uncharacterized protein</fullName>
    </submittedName>
</protein>
<dbReference type="EMBL" id="DXCM01000062">
    <property type="protein sequence ID" value="HIY92994.1"/>
    <property type="molecule type" value="Genomic_DNA"/>
</dbReference>
<comment type="caution">
    <text evidence="1">The sequence shown here is derived from an EMBL/GenBank/DDBJ whole genome shotgun (WGS) entry which is preliminary data.</text>
</comment>
<dbReference type="AlphaFoldDB" id="A0A9D1ZRY3"/>
<gene>
    <name evidence="1" type="ORF">H9820_08660</name>
</gene>
<name>A0A9D1ZRY3_9LACO</name>
<evidence type="ECO:0000313" key="1">
    <source>
        <dbReference type="EMBL" id="HIY92994.1"/>
    </source>
</evidence>
<organism evidence="1 2">
    <name type="scientific">Candidatus Companilactobacillus pullicola</name>
    <dbReference type="NCBI Taxonomy" id="2838523"/>
    <lineage>
        <taxon>Bacteria</taxon>
        <taxon>Bacillati</taxon>
        <taxon>Bacillota</taxon>
        <taxon>Bacilli</taxon>
        <taxon>Lactobacillales</taxon>
        <taxon>Lactobacillaceae</taxon>
        <taxon>Companilactobacillus</taxon>
    </lineage>
</organism>
<proteinExistence type="predicted"/>